<keyword evidence="3" id="KW-1185">Reference proteome</keyword>
<dbReference type="Proteomes" id="UP001500928">
    <property type="component" value="Unassembled WGS sequence"/>
</dbReference>
<evidence type="ECO:0000256" key="1">
    <source>
        <dbReference type="SAM" id="MobiDB-lite"/>
    </source>
</evidence>
<evidence type="ECO:0000313" key="2">
    <source>
        <dbReference type="EMBL" id="GAA4809463.1"/>
    </source>
</evidence>
<protein>
    <submittedName>
        <fullName evidence="2">Uncharacterized protein</fullName>
    </submittedName>
</protein>
<proteinExistence type="predicted"/>
<gene>
    <name evidence="2" type="ORF">GCM10023200_54070</name>
</gene>
<feature type="compositionally biased region" description="Low complexity" evidence="1">
    <location>
        <begin position="1"/>
        <end position="14"/>
    </location>
</feature>
<feature type="region of interest" description="Disordered" evidence="1">
    <location>
        <begin position="404"/>
        <end position="454"/>
    </location>
</feature>
<accession>A0ABP9CEJ8</accession>
<dbReference type="RefSeq" id="WP_345423445.1">
    <property type="nucleotide sequence ID" value="NZ_BAABHO010000066.1"/>
</dbReference>
<dbReference type="EMBL" id="BAABHO010000066">
    <property type="protein sequence ID" value="GAA4809463.1"/>
    <property type="molecule type" value="Genomic_DNA"/>
</dbReference>
<sequence length="454" mass="47988">MARGQRGQRGQRAGTPFDGAGRTAEAGPEVVGVRDGDAAAAYVPRPVDDALEDALGAERPLVVVAGQRLAGTSRAVHRALRRMLGDGLLLPVADPHTADLAAAVGQARTLAARSGPAVVLVDDAPPALLDQITGDLVAGLDPTVRLVVTTRRGFLDAFLEPATHAVLDAALVEVPPADDGRPFGEHVRPIARARAVLDPVGWSSLVPLALLRTAVDWDRLGVPLPLTPALLAEVAPVHLAALGVPAPGRGGLRRAARELVRTDHGGMRLLHEVATDGGRARLAADRVFARLADGPGGWPVPEELARDLWHRLDAADRARVARVALARGEDQVALWLATQVPPDDLAPEALYRLGVTLAERSAAHAPQPGRWDRGAVNWLVAALDRTDDPDLVARAQQRIVALERRLGADEPGDPVPDEAPTVDVPAAREPSEPRSGAPRREGLIYLRPREASRA</sequence>
<evidence type="ECO:0000313" key="3">
    <source>
        <dbReference type="Proteomes" id="UP001500928"/>
    </source>
</evidence>
<reference evidence="3" key="1">
    <citation type="journal article" date="2019" name="Int. J. Syst. Evol. Microbiol.">
        <title>The Global Catalogue of Microorganisms (GCM) 10K type strain sequencing project: providing services to taxonomists for standard genome sequencing and annotation.</title>
        <authorList>
            <consortium name="The Broad Institute Genomics Platform"/>
            <consortium name="The Broad Institute Genome Sequencing Center for Infectious Disease"/>
            <person name="Wu L."/>
            <person name="Ma J."/>
        </authorList>
    </citation>
    <scope>NUCLEOTIDE SEQUENCE [LARGE SCALE GENOMIC DNA]</scope>
    <source>
        <strain evidence="3">JCM 17979</strain>
    </source>
</reference>
<name>A0ABP9CEJ8_9PSEU</name>
<feature type="compositionally biased region" description="Basic and acidic residues" evidence="1">
    <location>
        <begin position="438"/>
        <end position="454"/>
    </location>
</feature>
<comment type="caution">
    <text evidence="2">The sequence shown here is derived from an EMBL/GenBank/DDBJ whole genome shotgun (WGS) entry which is preliminary data.</text>
</comment>
<feature type="region of interest" description="Disordered" evidence="1">
    <location>
        <begin position="1"/>
        <end position="28"/>
    </location>
</feature>
<organism evidence="2 3">
    <name type="scientific">Actinomycetospora chlora</name>
    <dbReference type="NCBI Taxonomy" id="663608"/>
    <lineage>
        <taxon>Bacteria</taxon>
        <taxon>Bacillati</taxon>
        <taxon>Actinomycetota</taxon>
        <taxon>Actinomycetes</taxon>
        <taxon>Pseudonocardiales</taxon>
        <taxon>Pseudonocardiaceae</taxon>
        <taxon>Actinomycetospora</taxon>
    </lineage>
</organism>